<accession>A0A0N8WG18</accession>
<evidence type="ECO:0000313" key="2">
    <source>
        <dbReference type="Proteomes" id="UP000050827"/>
    </source>
</evidence>
<comment type="caution">
    <text evidence="1">The sequence shown here is derived from an EMBL/GenBank/DDBJ whole genome shotgun (WGS) entry which is preliminary data.</text>
</comment>
<dbReference type="EMBL" id="LCTZ01000002">
    <property type="protein sequence ID" value="KQC30259.1"/>
    <property type="molecule type" value="Genomic_DNA"/>
</dbReference>
<dbReference type="PANTHER" id="PTHR41729:SF1">
    <property type="entry name" value="GLUTAMYL-TRNA SYNTHETASE"/>
    <property type="match status" value="1"/>
</dbReference>
<keyword evidence="2" id="KW-1185">Reference proteome</keyword>
<dbReference type="AlphaFoldDB" id="A0A0N8WG18"/>
<proteinExistence type="predicted"/>
<evidence type="ECO:0000313" key="1">
    <source>
        <dbReference type="EMBL" id="KQC30259.1"/>
    </source>
</evidence>
<gene>
    <name evidence="1" type="ORF">AAY42_10510</name>
</gene>
<protein>
    <recommendedName>
        <fullName evidence="3">DUF4202 domain-containing protein</fullName>
    </recommendedName>
</protein>
<evidence type="ECO:0008006" key="3">
    <source>
        <dbReference type="Google" id="ProtNLM"/>
    </source>
</evidence>
<dbReference type="Pfam" id="PF13875">
    <property type="entry name" value="DUF4202"/>
    <property type="match status" value="1"/>
</dbReference>
<dbReference type="PANTHER" id="PTHR41729">
    <property type="entry name" value="GLUTAMYL-TRNA SYNTHETASE"/>
    <property type="match status" value="1"/>
</dbReference>
<reference evidence="1 2" key="1">
    <citation type="submission" date="2015-04" db="EMBL/GenBank/DDBJ databases">
        <title>Complete genome of flavobacterium.</title>
        <authorList>
            <person name="Kwon Y.M."/>
            <person name="Kim S.-J."/>
        </authorList>
    </citation>
    <scope>NUCLEOTIDE SEQUENCE [LARGE SCALE GENOMIC DNA]</scope>
    <source>
        <strain evidence="1 2">DK169</strain>
    </source>
</reference>
<dbReference type="Proteomes" id="UP000050827">
    <property type="component" value="Unassembled WGS sequence"/>
</dbReference>
<dbReference type="PATRIC" id="fig|1547436.3.peg.2169"/>
<organism evidence="1 2">
    <name type="scientific">Flagellimonas eckloniae</name>
    <dbReference type="NCBI Taxonomy" id="346185"/>
    <lineage>
        <taxon>Bacteria</taxon>
        <taxon>Pseudomonadati</taxon>
        <taxon>Bacteroidota</taxon>
        <taxon>Flavobacteriia</taxon>
        <taxon>Flavobacteriales</taxon>
        <taxon>Flavobacteriaceae</taxon>
        <taxon>Flagellimonas</taxon>
    </lineage>
</organism>
<dbReference type="OrthoDB" id="9799165at2"/>
<sequence>MVTSPKLLEAFRLFDEANSNDPNVEFHEGKTYPKELLYAKRMTDTLNDFLPDASEALQLTARCQHIRRWEIPRESYEMNRVGYLKWRQDLKKYHAQKASEILKQVGYGEELIAKVEFLLLKKQLKKSEETQTLEDVICLVFLKFYFESFAQKHENDKLIDILQKTWRKMSSKGQEAALELPLSMASLELVKKAISA</sequence>
<dbReference type="RefSeq" id="WP_055394950.1">
    <property type="nucleotide sequence ID" value="NZ_LCTZ01000002.1"/>
</dbReference>
<dbReference type="InterPro" id="IPR025255">
    <property type="entry name" value="DUF4202"/>
</dbReference>
<name>A0A0N8WG18_9FLAO</name>
<dbReference type="STRING" id="346185.AAY42_10510"/>